<dbReference type="InterPro" id="IPR036397">
    <property type="entry name" value="RNaseH_sf"/>
</dbReference>
<protein>
    <submittedName>
        <fullName evidence="4">DNA_pol_B_exo1 domain-containing protein</fullName>
    </submittedName>
</protein>
<dbReference type="WBParaSite" id="GPUH_0001939701-mRNA-1">
    <property type="protein sequence ID" value="GPUH_0001939701-mRNA-1"/>
    <property type="gene ID" value="GPUH_0001939701"/>
</dbReference>
<dbReference type="GO" id="GO:0003676">
    <property type="term" value="F:nucleic acid binding"/>
    <property type="evidence" value="ECO:0007669"/>
    <property type="project" value="InterPro"/>
</dbReference>
<dbReference type="GO" id="GO:0003887">
    <property type="term" value="F:DNA-directed DNA polymerase activity"/>
    <property type="evidence" value="ECO:0007669"/>
    <property type="project" value="TreeGrafter"/>
</dbReference>
<keyword evidence="3" id="KW-1185">Reference proteome</keyword>
<dbReference type="InterPro" id="IPR012337">
    <property type="entry name" value="RNaseH-like_sf"/>
</dbReference>
<dbReference type="GO" id="GO:0005634">
    <property type="term" value="C:nucleus"/>
    <property type="evidence" value="ECO:0007669"/>
    <property type="project" value="TreeGrafter"/>
</dbReference>
<dbReference type="GO" id="GO:0000724">
    <property type="term" value="P:double-strand break repair via homologous recombination"/>
    <property type="evidence" value="ECO:0007669"/>
    <property type="project" value="TreeGrafter"/>
</dbReference>
<dbReference type="PANTHER" id="PTHR45812">
    <property type="entry name" value="DNA POLYMERASE ZETA CATALYTIC SUBUNIT"/>
    <property type="match status" value="1"/>
</dbReference>
<proteinExistence type="predicted"/>
<name>A0A183EEI1_9BILA</name>
<dbReference type="Proteomes" id="UP000271098">
    <property type="component" value="Unassembled WGS sequence"/>
</dbReference>
<evidence type="ECO:0000259" key="1">
    <source>
        <dbReference type="Pfam" id="PF03104"/>
    </source>
</evidence>
<reference evidence="4" key="1">
    <citation type="submission" date="2016-06" db="UniProtKB">
        <authorList>
            <consortium name="WormBaseParasite"/>
        </authorList>
    </citation>
    <scope>IDENTIFICATION</scope>
</reference>
<dbReference type="Pfam" id="PF03104">
    <property type="entry name" value="DNA_pol_B_exo1"/>
    <property type="match status" value="1"/>
</dbReference>
<dbReference type="SUPFAM" id="SSF53098">
    <property type="entry name" value="Ribonuclease H-like"/>
    <property type="match status" value="1"/>
</dbReference>
<accession>A0A183EEI1</accession>
<evidence type="ECO:0000313" key="4">
    <source>
        <dbReference type="WBParaSite" id="GPUH_0001939701-mRNA-1"/>
    </source>
</evidence>
<sequence>MAEQLFTESFIEQPSFISYENMKEKLEQTFAIPSVTPKSDDSEQSDIRHLCVMSMEILALVSRGMPVPDPQSNEIVGIFYSISTDICAQDDQTDVDGVLLNMDSSLIGHSEQYTYVESEAELLDAFVSIINKYDPDIVVGYNTQRYSWGYLVERALVIGRNVLSEISRYPVDINEYYRPVQQRRSRWVKDLDPTPRGRILLNIWRILRYEVALRNYAMSNVVDAVLKRRFPEYSFKTLSDWMLSSEEGLM</sequence>
<dbReference type="Gene3D" id="3.30.420.10">
    <property type="entry name" value="Ribonuclease H-like superfamily/Ribonuclease H"/>
    <property type="match status" value="1"/>
</dbReference>
<reference evidence="2 3" key="2">
    <citation type="submission" date="2018-11" db="EMBL/GenBank/DDBJ databases">
        <authorList>
            <consortium name="Pathogen Informatics"/>
        </authorList>
    </citation>
    <scope>NUCLEOTIDE SEQUENCE [LARGE SCALE GENOMIC DNA]</scope>
</reference>
<dbReference type="InterPro" id="IPR006133">
    <property type="entry name" value="DNA-dir_DNA_pol_B_exonuc"/>
</dbReference>
<dbReference type="OrthoDB" id="2414538at2759"/>
<dbReference type="CDD" id="cd05778">
    <property type="entry name" value="DNA_polB_zeta_exo"/>
    <property type="match status" value="1"/>
</dbReference>
<gene>
    <name evidence="2" type="ORF">GPUH_LOCUS19372</name>
</gene>
<dbReference type="AlphaFoldDB" id="A0A183EEI1"/>
<organism evidence="4">
    <name type="scientific">Gongylonema pulchrum</name>
    <dbReference type="NCBI Taxonomy" id="637853"/>
    <lineage>
        <taxon>Eukaryota</taxon>
        <taxon>Metazoa</taxon>
        <taxon>Ecdysozoa</taxon>
        <taxon>Nematoda</taxon>
        <taxon>Chromadorea</taxon>
        <taxon>Rhabditida</taxon>
        <taxon>Spirurina</taxon>
        <taxon>Spiruromorpha</taxon>
        <taxon>Spiruroidea</taxon>
        <taxon>Gongylonematidae</taxon>
        <taxon>Gongylonema</taxon>
    </lineage>
</organism>
<dbReference type="GO" id="GO:0042276">
    <property type="term" value="P:error-prone translesion synthesis"/>
    <property type="evidence" value="ECO:0007669"/>
    <property type="project" value="TreeGrafter"/>
</dbReference>
<dbReference type="PANTHER" id="PTHR45812:SF1">
    <property type="entry name" value="DNA POLYMERASE ZETA CATALYTIC SUBUNIT"/>
    <property type="match status" value="1"/>
</dbReference>
<dbReference type="InterPro" id="IPR030559">
    <property type="entry name" value="PolZ_Rev3"/>
</dbReference>
<feature type="domain" description="DNA-directed DNA polymerase family B exonuclease" evidence="1">
    <location>
        <begin position="33"/>
        <end position="217"/>
    </location>
</feature>
<evidence type="ECO:0000313" key="3">
    <source>
        <dbReference type="Proteomes" id="UP000271098"/>
    </source>
</evidence>
<dbReference type="GO" id="GO:0016035">
    <property type="term" value="C:zeta DNA polymerase complex"/>
    <property type="evidence" value="ECO:0007669"/>
    <property type="project" value="InterPro"/>
</dbReference>
<dbReference type="EMBL" id="UYRT01088400">
    <property type="protein sequence ID" value="VDN33708.1"/>
    <property type="molecule type" value="Genomic_DNA"/>
</dbReference>
<evidence type="ECO:0000313" key="2">
    <source>
        <dbReference type="EMBL" id="VDN33708.1"/>
    </source>
</evidence>